<evidence type="ECO:0000256" key="1">
    <source>
        <dbReference type="SAM" id="SignalP"/>
    </source>
</evidence>
<sequence length="62" mass="7092">MLSRYGHWLDSTWLACVLARLVLKEGKVWVSYRQNSAQPMLGSSSAWPKLDLPQLSLLKQFS</sequence>
<dbReference type="EMBL" id="JAIVGD010000001">
    <property type="protein sequence ID" value="KAH0782352.1"/>
    <property type="molecule type" value="Genomic_DNA"/>
</dbReference>
<protein>
    <submittedName>
        <fullName evidence="2">Uncharacterized protein</fullName>
    </submittedName>
</protein>
<dbReference type="Proteomes" id="UP000826656">
    <property type="component" value="Unassembled WGS sequence"/>
</dbReference>
<organism evidence="2 3">
    <name type="scientific">Solanum tuberosum</name>
    <name type="common">Potato</name>
    <dbReference type="NCBI Taxonomy" id="4113"/>
    <lineage>
        <taxon>Eukaryota</taxon>
        <taxon>Viridiplantae</taxon>
        <taxon>Streptophyta</taxon>
        <taxon>Embryophyta</taxon>
        <taxon>Tracheophyta</taxon>
        <taxon>Spermatophyta</taxon>
        <taxon>Magnoliopsida</taxon>
        <taxon>eudicotyledons</taxon>
        <taxon>Gunneridae</taxon>
        <taxon>Pentapetalae</taxon>
        <taxon>asterids</taxon>
        <taxon>lamiids</taxon>
        <taxon>Solanales</taxon>
        <taxon>Solanaceae</taxon>
        <taxon>Solanoideae</taxon>
        <taxon>Solaneae</taxon>
        <taxon>Solanum</taxon>
    </lineage>
</organism>
<keyword evidence="3" id="KW-1185">Reference proteome</keyword>
<evidence type="ECO:0000313" key="3">
    <source>
        <dbReference type="Proteomes" id="UP000826656"/>
    </source>
</evidence>
<gene>
    <name evidence="2" type="ORF">KY290_001950</name>
</gene>
<keyword evidence="1" id="KW-0732">Signal</keyword>
<evidence type="ECO:0000313" key="2">
    <source>
        <dbReference type="EMBL" id="KAH0782352.1"/>
    </source>
</evidence>
<proteinExistence type="predicted"/>
<accession>A0ABQ7WNM8</accession>
<reference evidence="2 3" key="1">
    <citation type="journal article" date="2021" name="bioRxiv">
        <title>Chromosome-scale and haplotype-resolved genome assembly of a tetraploid potato cultivar.</title>
        <authorList>
            <person name="Sun H."/>
            <person name="Jiao W.-B."/>
            <person name="Krause K."/>
            <person name="Campoy J.A."/>
            <person name="Goel M."/>
            <person name="Folz-Donahue K."/>
            <person name="Kukat C."/>
            <person name="Huettel B."/>
            <person name="Schneeberger K."/>
        </authorList>
    </citation>
    <scope>NUCLEOTIDE SEQUENCE [LARGE SCALE GENOMIC DNA]</scope>
    <source>
        <strain evidence="2">SolTubOtavaFocal</strain>
        <tissue evidence="2">Leaves</tissue>
    </source>
</reference>
<name>A0ABQ7WNM8_SOLTU</name>
<feature type="chain" id="PRO_5045317045" evidence="1">
    <location>
        <begin position="20"/>
        <end position="62"/>
    </location>
</feature>
<feature type="signal peptide" evidence="1">
    <location>
        <begin position="1"/>
        <end position="19"/>
    </location>
</feature>
<comment type="caution">
    <text evidence="2">The sequence shown here is derived from an EMBL/GenBank/DDBJ whole genome shotgun (WGS) entry which is preliminary data.</text>
</comment>